<comment type="similarity">
    <text evidence="2 10">Belongs to the 'phage' integrase family. XerC subfamily.</text>
</comment>
<feature type="active site" evidence="10">
    <location>
        <position position="149"/>
    </location>
</feature>
<dbReference type="InterPro" id="IPR013762">
    <property type="entry name" value="Integrase-like_cat_sf"/>
</dbReference>
<dbReference type="InterPro" id="IPR023009">
    <property type="entry name" value="Tyrosine_recombinase_XerC/XerD"/>
</dbReference>
<dbReference type="InterPro" id="IPR044068">
    <property type="entry name" value="CB"/>
</dbReference>
<dbReference type="InterPro" id="IPR011931">
    <property type="entry name" value="Recomb_XerC"/>
</dbReference>
<feature type="active site" evidence="10">
    <location>
        <position position="244"/>
    </location>
</feature>
<dbReference type="Pfam" id="PF00589">
    <property type="entry name" value="Phage_integrase"/>
    <property type="match status" value="1"/>
</dbReference>
<keyword evidence="3 10" id="KW-0963">Cytoplasm</keyword>
<dbReference type="InterPro" id="IPR050090">
    <property type="entry name" value="Tyrosine_recombinase_XerCD"/>
</dbReference>
<evidence type="ECO:0000256" key="10">
    <source>
        <dbReference type="HAMAP-Rule" id="MF_01808"/>
    </source>
</evidence>
<sequence length="298" mass="34540">MKNRDTLFAEFIEYLQLEKNSSQHTIDGYKKDILDFFLFMDEQILQSLSAVTYQDARIYLTKLYENRYAKKSISRKVSSLRSFYKYLVRESYLDTNPFAQVSLPKLEKKLPDFFYEEELEELFRSIDTSTPSGERNKALLEIMYATGIRVSECAGIKLSDIDFSSSVILVSGKGKKERFVPFGYFAKEALHTYINSGRKRLMKGQVHPYVFVNQKGTPLTARGIRYIFNQLIEKAGTNKRIHPHMIRHTFATHLLNRGADLRTVQELLGHSSVSATQVYTHVTKDHLKNTYMAHHPRA</sequence>
<dbReference type="InterPro" id="IPR010998">
    <property type="entry name" value="Integrase_recombinase_N"/>
</dbReference>
<evidence type="ECO:0000259" key="12">
    <source>
        <dbReference type="PROSITE" id="PS51898"/>
    </source>
</evidence>
<evidence type="ECO:0000313" key="14">
    <source>
        <dbReference type="EMBL" id="MCU9593103.1"/>
    </source>
</evidence>
<keyword evidence="6 10" id="KW-0229">DNA integration</keyword>
<dbReference type="PANTHER" id="PTHR30349:SF77">
    <property type="entry name" value="TYROSINE RECOMBINASE XERC"/>
    <property type="match status" value="1"/>
</dbReference>
<comment type="subcellular location">
    <subcellularLocation>
        <location evidence="1 10">Cytoplasm</location>
    </subcellularLocation>
</comment>
<evidence type="ECO:0000313" key="15">
    <source>
        <dbReference type="Proteomes" id="UP001208656"/>
    </source>
</evidence>
<evidence type="ECO:0000256" key="8">
    <source>
        <dbReference type="ARBA" id="ARBA00023172"/>
    </source>
</evidence>
<evidence type="ECO:0000256" key="6">
    <source>
        <dbReference type="ARBA" id="ARBA00022908"/>
    </source>
</evidence>
<dbReference type="EMBL" id="JAOUSE010000002">
    <property type="protein sequence ID" value="MCU9593103.1"/>
    <property type="molecule type" value="Genomic_DNA"/>
</dbReference>
<dbReference type="PROSITE" id="PS51900">
    <property type="entry name" value="CB"/>
    <property type="match status" value="1"/>
</dbReference>
<feature type="domain" description="Tyr recombinase" evidence="12">
    <location>
        <begin position="109"/>
        <end position="292"/>
    </location>
</feature>
<keyword evidence="8 10" id="KW-0233">DNA recombination</keyword>
<feature type="domain" description="Core-binding (CB)" evidence="13">
    <location>
        <begin position="2"/>
        <end position="88"/>
    </location>
</feature>
<evidence type="ECO:0000256" key="7">
    <source>
        <dbReference type="ARBA" id="ARBA00023125"/>
    </source>
</evidence>
<proteinExistence type="inferred from homology"/>
<dbReference type="RefSeq" id="WP_173661161.1">
    <property type="nucleotide sequence ID" value="NZ_JAOUSE010000002.1"/>
</dbReference>
<dbReference type="SUPFAM" id="SSF56349">
    <property type="entry name" value="DNA breaking-rejoining enzymes"/>
    <property type="match status" value="1"/>
</dbReference>
<evidence type="ECO:0000256" key="5">
    <source>
        <dbReference type="ARBA" id="ARBA00022829"/>
    </source>
</evidence>
<organism evidence="14 15">
    <name type="scientific">Pallidibacillus thermolactis</name>
    <dbReference type="NCBI Taxonomy" id="251051"/>
    <lineage>
        <taxon>Bacteria</taxon>
        <taxon>Bacillati</taxon>
        <taxon>Bacillota</taxon>
        <taxon>Bacilli</taxon>
        <taxon>Bacillales</taxon>
        <taxon>Bacillaceae</taxon>
        <taxon>Pallidibacillus</taxon>
    </lineage>
</organism>
<dbReference type="Gene3D" id="1.10.150.130">
    <property type="match status" value="1"/>
</dbReference>
<comment type="function">
    <text evidence="10">Site-specific tyrosine recombinase, which acts by catalyzing the cutting and rejoining of the recombining DNA molecules. The XerC-XerD complex is essential to convert dimers of the bacterial chromosome into monomers to permit their segregation at cell division. It also contributes to the segregational stability of plasmids.</text>
</comment>
<comment type="caution">
    <text evidence="14">The sequence shown here is derived from an EMBL/GenBank/DDBJ whole genome shotgun (WGS) entry which is preliminary data.</text>
</comment>
<dbReference type="NCBIfam" id="TIGR02224">
    <property type="entry name" value="recomb_XerC"/>
    <property type="match status" value="1"/>
</dbReference>
<dbReference type="NCBIfam" id="NF040815">
    <property type="entry name" value="recomb_XerA_Arch"/>
    <property type="match status" value="1"/>
</dbReference>
<evidence type="ECO:0000256" key="9">
    <source>
        <dbReference type="ARBA" id="ARBA00023306"/>
    </source>
</evidence>
<dbReference type="HAMAP" id="MF_01808">
    <property type="entry name" value="Recomb_XerC_XerD"/>
    <property type="match status" value="1"/>
</dbReference>
<reference evidence="14 15" key="1">
    <citation type="submission" date="2022-10" db="EMBL/GenBank/DDBJ databases">
        <title>Description of Fervidibacillus gen. nov. in the family Fervidibacillaceae fam. nov. with two species, Fervidibacillus albus sp. nov., and Fervidibacillus halotolerans sp. nov., isolated from tidal flat sediments.</title>
        <authorList>
            <person name="Kwon K.K."/>
            <person name="Yang S.-H."/>
        </authorList>
    </citation>
    <scope>NUCLEOTIDE SEQUENCE [LARGE SCALE GENOMIC DNA]</scope>
    <source>
        <strain evidence="14 15">DSM 23332</strain>
    </source>
</reference>
<feature type="active site" description="O-(3'-phospho-DNA)-tyrosine intermediate" evidence="10">
    <location>
        <position position="279"/>
    </location>
</feature>
<feature type="active site" evidence="10">
    <location>
        <position position="270"/>
    </location>
</feature>
<feature type="active site" evidence="10">
    <location>
        <position position="247"/>
    </location>
</feature>
<dbReference type="CDD" id="cd00798">
    <property type="entry name" value="INT_XerDC_C"/>
    <property type="match status" value="1"/>
</dbReference>
<dbReference type="InterPro" id="IPR004107">
    <property type="entry name" value="Integrase_SAM-like_N"/>
</dbReference>
<keyword evidence="7 10" id="KW-0238">DNA-binding</keyword>
<gene>
    <name evidence="10 14" type="primary">xerC</name>
    <name evidence="14" type="ORF">OEV82_01365</name>
</gene>
<evidence type="ECO:0000256" key="11">
    <source>
        <dbReference type="NCBIfam" id="TIGR02224"/>
    </source>
</evidence>
<comment type="subunit">
    <text evidence="10">Forms a cyclic heterotetrameric complex composed of two molecules of XerC and two molecules of XerD.</text>
</comment>
<dbReference type="Pfam" id="PF02899">
    <property type="entry name" value="Phage_int_SAM_1"/>
    <property type="match status" value="1"/>
</dbReference>
<keyword evidence="9 10" id="KW-0131">Cell cycle</keyword>
<evidence type="ECO:0000256" key="3">
    <source>
        <dbReference type="ARBA" id="ARBA00022490"/>
    </source>
</evidence>
<name>A0ABT2WBQ0_9BACI</name>
<keyword evidence="4 10" id="KW-0132">Cell division</keyword>
<dbReference type="PROSITE" id="PS51898">
    <property type="entry name" value="TYR_RECOMBINASE"/>
    <property type="match status" value="1"/>
</dbReference>
<feature type="active site" evidence="10">
    <location>
        <position position="173"/>
    </location>
</feature>
<dbReference type="PANTHER" id="PTHR30349">
    <property type="entry name" value="PHAGE INTEGRASE-RELATED"/>
    <property type="match status" value="1"/>
</dbReference>
<dbReference type="InterPro" id="IPR011010">
    <property type="entry name" value="DNA_brk_join_enz"/>
</dbReference>
<dbReference type="NCBIfam" id="NF001399">
    <property type="entry name" value="PRK00283.1"/>
    <property type="match status" value="1"/>
</dbReference>
<evidence type="ECO:0000256" key="1">
    <source>
        <dbReference type="ARBA" id="ARBA00004496"/>
    </source>
</evidence>
<accession>A0ABT2WBQ0</accession>
<evidence type="ECO:0000256" key="2">
    <source>
        <dbReference type="ARBA" id="ARBA00006657"/>
    </source>
</evidence>
<evidence type="ECO:0000256" key="4">
    <source>
        <dbReference type="ARBA" id="ARBA00022618"/>
    </source>
</evidence>
<dbReference type="Proteomes" id="UP001208656">
    <property type="component" value="Unassembled WGS sequence"/>
</dbReference>
<protein>
    <recommendedName>
        <fullName evidence="10 11">Tyrosine recombinase XerC</fullName>
    </recommendedName>
</protein>
<keyword evidence="5 10" id="KW-0159">Chromosome partition</keyword>
<keyword evidence="15" id="KW-1185">Reference proteome</keyword>
<dbReference type="InterPro" id="IPR002104">
    <property type="entry name" value="Integrase_catalytic"/>
</dbReference>
<dbReference type="Gene3D" id="1.10.443.10">
    <property type="entry name" value="Intergrase catalytic core"/>
    <property type="match status" value="1"/>
</dbReference>
<evidence type="ECO:0000259" key="13">
    <source>
        <dbReference type="PROSITE" id="PS51900"/>
    </source>
</evidence>